<dbReference type="Proteomes" id="UP001479436">
    <property type="component" value="Unassembled WGS sequence"/>
</dbReference>
<evidence type="ECO:0000256" key="2">
    <source>
        <dbReference type="SAM" id="MobiDB-lite"/>
    </source>
</evidence>
<protein>
    <recommendedName>
        <fullName evidence="3">UDENN domain-containing protein</fullName>
    </recommendedName>
</protein>
<dbReference type="PANTHER" id="PTHR31017:SF1">
    <property type="entry name" value="LATE SECRETORY PATHWAY PROTEIN AVL9 HOMOLOG"/>
    <property type="match status" value="1"/>
</dbReference>
<feature type="domain" description="UDENN" evidence="3">
    <location>
        <begin position="10"/>
        <end position="457"/>
    </location>
</feature>
<proteinExistence type="inferred from homology"/>
<comment type="similarity">
    <text evidence="1">Belongs to the AVL9 family.</text>
</comment>
<dbReference type="Gene3D" id="3.40.50.11500">
    <property type="match status" value="1"/>
</dbReference>
<accession>A0ABR2VV90</accession>
<evidence type="ECO:0000256" key="1">
    <source>
        <dbReference type="ARBA" id="ARBA00038178"/>
    </source>
</evidence>
<dbReference type="Pfam" id="PF09794">
    <property type="entry name" value="Avl9"/>
    <property type="match status" value="1"/>
</dbReference>
<evidence type="ECO:0000313" key="5">
    <source>
        <dbReference type="Proteomes" id="UP001479436"/>
    </source>
</evidence>
<dbReference type="InterPro" id="IPR043153">
    <property type="entry name" value="DENN_C"/>
</dbReference>
<dbReference type="PANTHER" id="PTHR31017">
    <property type="entry name" value="LATE SECRETORY PATHWAY PROTEIN AVL9-RELATED"/>
    <property type="match status" value="1"/>
</dbReference>
<reference evidence="4 5" key="1">
    <citation type="submission" date="2023-04" db="EMBL/GenBank/DDBJ databases">
        <title>Genome of Basidiobolus ranarum AG-B5.</title>
        <authorList>
            <person name="Stajich J.E."/>
            <person name="Carter-House D."/>
            <person name="Gryganskyi A."/>
        </authorList>
    </citation>
    <scope>NUCLEOTIDE SEQUENCE [LARGE SCALE GENOMIC DNA]</scope>
    <source>
        <strain evidence="4 5">AG-B5</strain>
    </source>
</reference>
<evidence type="ECO:0000313" key="4">
    <source>
        <dbReference type="EMBL" id="KAK9703210.1"/>
    </source>
</evidence>
<dbReference type="PROSITE" id="PS50211">
    <property type="entry name" value="DENN"/>
    <property type="match status" value="1"/>
</dbReference>
<gene>
    <name evidence="4" type="ORF">K7432_010851</name>
</gene>
<dbReference type="EMBL" id="JASJQH010007658">
    <property type="protein sequence ID" value="KAK9703210.1"/>
    <property type="molecule type" value="Genomic_DNA"/>
</dbReference>
<dbReference type="InterPro" id="IPR037516">
    <property type="entry name" value="Tripartite_DENN"/>
</dbReference>
<evidence type="ECO:0000259" key="3">
    <source>
        <dbReference type="PROSITE" id="PS50211"/>
    </source>
</evidence>
<dbReference type="InterPro" id="IPR018307">
    <property type="entry name" value="ABL9/DENND6_dom"/>
</dbReference>
<feature type="compositionally biased region" description="Basic and acidic residues" evidence="2">
    <location>
        <begin position="534"/>
        <end position="550"/>
    </location>
</feature>
<organism evidence="4 5">
    <name type="scientific">Basidiobolus ranarum</name>
    <dbReference type="NCBI Taxonomy" id="34480"/>
    <lineage>
        <taxon>Eukaryota</taxon>
        <taxon>Fungi</taxon>
        <taxon>Fungi incertae sedis</taxon>
        <taxon>Zoopagomycota</taxon>
        <taxon>Entomophthoromycotina</taxon>
        <taxon>Basidiobolomycetes</taxon>
        <taxon>Basidiobolales</taxon>
        <taxon>Basidiobolaceae</taxon>
        <taxon>Basidiobolus</taxon>
    </lineage>
</organism>
<name>A0ABR2VV90_9FUNG</name>
<comment type="caution">
    <text evidence="4">The sequence shown here is derived from an EMBL/GenBank/DDBJ whole genome shotgun (WGS) entry which is preliminary data.</text>
</comment>
<feature type="region of interest" description="Disordered" evidence="2">
    <location>
        <begin position="505"/>
        <end position="550"/>
    </location>
</feature>
<sequence>MSNKYLPIVAHVLVVAFHHQLGPIVEFAHPPLPSFAEDEELHTEIGFPKVPNEWVFLPFLALPDGAHLNEQQICYFHLPPIRREIDYAFSNMTLFGISCFRQVETSKIKNRTPDITRATVQKAVVIITRQVVVGSVRDQLIAATSAYFDQGDFTQKDIVIKLYESVSTKFHHGVTNSSLYLGISLQGLVRKFKSKTLVLFKLLLLEKRVMFYGHPVENLCAFQYALVSLIPGLLSHLQECGSPNHLPNSRKPVVRDFNDERQVFFEKMALPLDIFNEDCFFQPYFPLQQLDMIETEGTRSFIIGTSNGVLKTLHRNLIDVVVNIENGTISYNDQGISDIVELTSADKRFMDEILQSVNYFYDKNAPEYQGSDEYIRAKFENYLLAFLSSIYYSEMGGEHESFEVVSVTDGTETIQIKDFNETWVHHWTGTKNYEIWKTQMMPEFISIIEPRHPGHGGSTINDMQRKISNSLYDLHLDLGPITGTIAKAMSSGSERLSKAVEGLYDRNSSVGSGSETSSIREEHEGHFTFSSLFGRRESSEKSETSPEVTK</sequence>
<keyword evidence="5" id="KW-1185">Reference proteome</keyword>
<dbReference type="InterPro" id="IPR051731">
    <property type="entry name" value="DENND11/AVL9_GEFs"/>
</dbReference>
<feature type="compositionally biased region" description="Low complexity" evidence="2">
    <location>
        <begin position="508"/>
        <end position="517"/>
    </location>
</feature>